<evidence type="ECO:0000256" key="3">
    <source>
        <dbReference type="ARBA" id="ARBA00022838"/>
    </source>
</evidence>
<dbReference type="InterPro" id="IPR008271">
    <property type="entry name" value="Ser/Thr_kinase_AS"/>
</dbReference>
<evidence type="ECO:0000256" key="5">
    <source>
        <dbReference type="SAM" id="Phobius"/>
    </source>
</evidence>
<keyword evidence="4" id="KW-0137">Centromere</keyword>
<dbReference type="SMART" id="SM00777">
    <property type="entry name" value="Mad3_BUB1_I"/>
    <property type="match status" value="1"/>
</dbReference>
<dbReference type="GO" id="GO:0004672">
    <property type="term" value="F:protein kinase activity"/>
    <property type="evidence" value="ECO:0007669"/>
    <property type="project" value="InterPro"/>
</dbReference>
<dbReference type="PROSITE" id="PS00108">
    <property type="entry name" value="PROTEIN_KINASE_ST"/>
    <property type="match status" value="1"/>
</dbReference>
<dbReference type="VEuPathDB" id="FungiDB:HMPREF1544_05790"/>
<gene>
    <name evidence="8" type="ORF">HMPREF1544_05790</name>
</gene>
<keyword evidence="5" id="KW-0812">Transmembrane</keyword>
<feature type="domain" description="Protein kinase" evidence="6">
    <location>
        <begin position="312"/>
        <end position="589"/>
    </location>
</feature>
<dbReference type="InParanoid" id="S2JC70"/>
<keyword evidence="3" id="KW-0995">Kinetochore</keyword>
<dbReference type="GO" id="GO:0005524">
    <property type="term" value="F:ATP binding"/>
    <property type="evidence" value="ECO:0007669"/>
    <property type="project" value="InterPro"/>
</dbReference>
<evidence type="ECO:0000313" key="8">
    <source>
        <dbReference type="EMBL" id="EPB87364.1"/>
    </source>
</evidence>
<keyword evidence="9" id="KW-1185">Reference proteome</keyword>
<keyword evidence="5" id="KW-1133">Transmembrane helix</keyword>
<evidence type="ECO:0000313" key="9">
    <source>
        <dbReference type="Proteomes" id="UP000014254"/>
    </source>
</evidence>
<name>S2JC70_MUCC1</name>
<dbReference type="Gene3D" id="1.25.40.430">
    <property type="match status" value="1"/>
</dbReference>
<dbReference type="InterPro" id="IPR011009">
    <property type="entry name" value="Kinase-like_dom_sf"/>
</dbReference>
<dbReference type="GO" id="GO:0032991">
    <property type="term" value="C:protein-containing complex"/>
    <property type="evidence" value="ECO:0007669"/>
    <property type="project" value="UniProtKB-ARBA"/>
</dbReference>
<evidence type="ECO:0000256" key="4">
    <source>
        <dbReference type="ARBA" id="ARBA00023328"/>
    </source>
</evidence>
<dbReference type="InterPro" id="IPR000719">
    <property type="entry name" value="Prot_kinase_dom"/>
</dbReference>
<dbReference type="Pfam" id="PF00069">
    <property type="entry name" value="Pkinase"/>
    <property type="match status" value="1"/>
</dbReference>
<keyword evidence="8" id="KW-0418">Kinase</keyword>
<accession>S2JC70</accession>
<dbReference type="PROSITE" id="PS50011">
    <property type="entry name" value="PROTEIN_KINASE_DOM"/>
    <property type="match status" value="1"/>
</dbReference>
<feature type="domain" description="BUB1 N-terminal" evidence="7">
    <location>
        <begin position="1"/>
        <end position="138"/>
    </location>
</feature>
<dbReference type="InterPro" id="IPR015661">
    <property type="entry name" value="Bub1/Mad3"/>
</dbReference>
<evidence type="ECO:0000259" key="7">
    <source>
        <dbReference type="PROSITE" id="PS51489"/>
    </source>
</evidence>
<reference evidence="9" key="1">
    <citation type="submission" date="2013-05" db="EMBL/GenBank/DDBJ databases">
        <title>The Genome sequence of Mucor circinelloides f. circinelloides 1006PhL.</title>
        <authorList>
            <consortium name="The Broad Institute Genomics Platform"/>
            <person name="Cuomo C."/>
            <person name="Earl A."/>
            <person name="Findley K."/>
            <person name="Lee S.C."/>
            <person name="Walker B."/>
            <person name="Young S."/>
            <person name="Zeng Q."/>
            <person name="Gargeya S."/>
            <person name="Fitzgerald M."/>
            <person name="Haas B."/>
            <person name="Abouelleil A."/>
            <person name="Allen A.W."/>
            <person name="Alvarado L."/>
            <person name="Arachchi H.M."/>
            <person name="Berlin A.M."/>
            <person name="Chapman S.B."/>
            <person name="Gainer-Dewar J."/>
            <person name="Goldberg J."/>
            <person name="Griggs A."/>
            <person name="Gujja S."/>
            <person name="Hansen M."/>
            <person name="Howarth C."/>
            <person name="Imamovic A."/>
            <person name="Ireland A."/>
            <person name="Larimer J."/>
            <person name="McCowan C."/>
            <person name="Murphy C."/>
            <person name="Pearson M."/>
            <person name="Poon T.W."/>
            <person name="Priest M."/>
            <person name="Roberts A."/>
            <person name="Saif S."/>
            <person name="Shea T."/>
            <person name="Sisk P."/>
            <person name="Sykes S."/>
            <person name="Wortman J."/>
            <person name="Nusbaum C."/>
            <person name="Birren B."/>
        </authorList>
    </citation>
    <scope>NUCLEOTIDE SEQUENCE [LARGE SCALE GENOMIC DNA]</scope>
    <source>
        <strain evidence="9">1006PhL</strain>
    </source>
</reference>
<dbReference type="PROSITE" id="PS51489">
    <property type="entry name" value="BUB1_N"/>
    <property type="match status" value="1"/>
</dbReference>
<sequence length="596" mass="69063">MIQANKQTNAVLSCLLRILLLYKHDVRYKNSPRYLRLWITYIFYLHTPLIYPILFGLIDNRIGDKLALLYEAIAYQQLKERRFRDVEATLLLGIRRKAYPLGKLNRVLQEYKSTGSLHFDVNQHTLDSYQTSNPINQQDMHATNEPDVNEPLKCHLNRINLKLQHAARADVLRRCSKHHYSYEELRAKTHCNGLIYNAFNMGQCIKKGGSNIIRGFTFHLQKEAPAIIPHYSNKVIPVQEKESDHQQVVQLPHNPGFIAHQLMLSGVIDRGTYHFLDKSSAQNDILIKLRNWFHGKAYNVQEKPIMLDKDSFHVVCQLGQGGLADVYLVQHSETSAYYGLKVQQPAHPWEYYILCQIHNRKSTDINVLGVYDFYHYSDASFLLMQLIRNGTLLDALNLYRPAKCCMPEPIVVIITTHLLEELIKLHRIQIAHNDLKLDNIMLVSSSGERNAEFPRIMMIDFGHSIDVSALPPRSLCKANWLPACPRSDFPKLNQPYSPFHADYWQLAAMAHLLLYGTPMLTSKNQSEHYTILQPIRRYWQKEIWTEFFQTLLNPTLSSENAKLQTLLRQFQQASRGVPQNEINSFTAMLEDKVFAK</sequence>
<dbReference type="OrthoDB" id="248495at2759"/>
<dbReference type="GO" id="GO:0051754">
    <property type="term" value="P:meiotic sister chromatid cohesion, centromeric"/>
    <property type="evidence" value="ECO:0007669"/>
    <property type="project" value="TreeGrafter"/>
</dbReference>
<keyword evidence="5" id="KW-0472">Membrane</keyword>
<protein>
    <submittedName>
        <fullName evidence="8">BUB protein kinase</fullName>
    </submittedName>
</protein>
<comment type="subcellular location">
    <subcellularLocation>
        <location evidence="1">Chromosome</location>
        <location evidence="1">Centromere</location>
        <location evidence="1">Kinetochore</location>
    </subcellularLocation>
</comment>
<dbReference type="STRING" id="1220926.S2JC70"/>
<dbReference type="SMART" id="SM00220">
    <property type="entry name" value="S_TKc"/>
    <property type="match status" value="1"/>
</dbReference>
<keyword evidence="2" id="KW-0158">Chromosome</keyword>
<dbReference type="EMBL" id="KE123969">
    <property type="protein sequence ID" value="EPB87364.1"/>
    <property type="molecule type" value="Genomic_DNA"/>
</dbReference>
<dbReference type="PANTHER" id="PTHR14030:SF4">
    <property type="entry name" value="BUB1 KINASE, ISOFORM A-RELATED"/>
    <property type="match status" value="1"/>
</dbReference>
<evidence type="ECO:0000256" key="1">
    <source>
        <dbReference type="ARBA" id="ARBA00004629"/>
    </source>
</evidence>
<dbReference type="AlphaFoldDB" id="S2JC70"/>
<keyword evidence="8" id="KW-0808">Transferase</keyword>
<evidence type="ECO:0000256" key="2">
    <source>
        <dbReference type="ARBA" id="ARBA00022454"/>
    </source>
</evidence>
<dbReference type="Pfam" id="PF08311">
    <property type="entry name" value="Mad3_BUB1_I"/>
    <property type="match status" value="1"/>
</dbReference>
<evidence type="ECO:0000259" key="6">
    <source>
        <dbReference type="PROSITE" id="PS50011"/>
    </source>
</evidence>
<dbReference type="GO" id="GO:0007094">
    <property type="term" value="P:mitotic spindle assembly checkpoint signaling"/>
    <property type="evidence" value="ECO:0007669"/>
    <property type="project" value="InterPro"/>
</dbReference>
<dbReference type="GO" id="GO:0000776">
    <property type="term" value="C:kinetochore"/>
    <property type="evidence" value="ECO:0007669"/>
    <property type="project" value="UniProtKB-KW"/>
</dbReference>
<dbReference type="Proteomes" id="UP000014254">
    <property type="component" value="Unassembled WGS sequence"/>
</dbReference>
<proteinExistence type="predicted"/>
<dbReference type="Gene3D" id="1.10.510.10">
    <property type="entry name" value="Transferase(Phosphotransferase) domain 1"/>
    <property type="match status" value="1"/>
</dbReference>
<feature type="transmembrane region" description="Helical" evidence="5">
    <location>
        <begin position="37"/>
        <end position="58"/>
    </location>
</feature>
<dbReference type="InterPro" id="IPR013212">
    <property type="entry name" value="Mad3/Bub1_I"/>
</dbReference>
<dbReference type="SUPFAM" id="SSF56112">
    <property type="entry name" value="Protein kinase-like (PK-like)"/>
    <property type="match status" value="1"/>
</dbReference>
<dbReference type="eggNOG" id="KOG1166">
    <property type="taxonomic scope" value="Eukaryota"/>
</dbReference>
<organism evidence="8 9">
    <name type="scientific">Mucor circinelloides f. circinelloides (strain 1006PhL)</name>
    <name type="common">Mucormycosis agent</name>
    <name type="synonym">Calyptromyces circinelloides</name>
    <dbReference type="NCBI Taxonomy" id="1220926"/>
    <lineage>
        <taxon>Eukaryota</taxon>
        <taxon>Fungi</taxon>
        <taxon>Fungi incertae sedis</taxon>
        <taxon>Mucoromycota</taxon>
        <taxon>Mucoromycotina</taxon>
        <taxon>Mucoromycetes</taxon>
        <taxon>Mucorales</taxon>
        <taxon>Mucorineae</taxon>
        <taxon>Mucoraceae</taxon>
        <taxon>Mucor</taxon>
    </lineage>
</organism>
<dbReference type="PANTHER" id="PTHR14030">
    <property type="entry name" value="MITOTIC CHECKPOINT SERINE/THREONINE-PROTEIN KINASE BUB1"/>
    <property type="match status" value="1"/>
</dbReference>